<dbReference type="PANTHER" id="PTHR43372:SF3">
    <property type="entry name" value="AT07710P-RELATED"/>
    <property type="match status" value="1"/>
</dbReference>
<dbReference type="Gene3D" id="3.90.1300.10">
    <property type="entry name" value="Amidase signature (AS) domain"/>
    <property type="match status" value="1"/>
</dbReference>
<dbReference type="PANTHER" id="PTHR43372">
    <property type="entry name" value="FATTY-ACID AMIDE HYDROLASE"/>
    <property type="match status" value="1"/>
</dbReference>
<organism evidence="3">
    <name type="scientific">Bactrocera dorsalis</name>
    <name type="common">Oriental fruit fly</name>
    <name type="synonym">Dacus dorsalis</name>
    <dbReference type="NCBI Taxonomy" id="27457"/>
    <lineage>
        <taxon>Eukaryota</taxon>
        <taxon>Metazoa</taxon>
        <taxon>Ecdysozoa</taxon>
        <taxon>Arthropoda</taxon>
        <taxon>Hexapoda</taxon>
        <taxon>Insecta</taxon>
        <taxon>Pterygota</taxon>
        <taxon>Neoptera</taxon>
        <taxon>Endopterygota</taxon>
        <taxon>Diptera</taxon>
        <taxon>Brachycera</taxon>
        <taxon>Muscomorpha</taxon>
        <taxon>Tephritoidea</taxon>
        <taxon>Tephritidae</taxon>
        <taxon>Bactrocera</taxon>
        <taxon>Bactrocera</taxon>
    </lineage>
</organism>
<accession>A0A034VF77</accession>
<evidence type="ECO:0000259" key="2">
    <source>
        <dbReference type="Pfam" id="PF01425"/>
    </source>
</evidence>
<gene>
    <name evidence="3" type="primary">FAAH2</name>
</gene>
<feature type="active site" description="Acyl-ester intermediate" evidence="1">
    <location>
        <position position="224"/>
    </location>
</feature>
<protein>
    <submittedName>
        <fullName evidence="3">Fatty-acid amide hydrolase 2</fullName>
    </submittedName>
</protein>
<proteinExistence type="predicted"/>
<dbReference type="PIRSF" id="PIRSF001221">
    <property type="entry name" value="Amidase_fungi"/>
    <property type="match status" value="1"/>
</dbReference>
<dbReference type="EMBL" id="GAKP01018216">
    <property type="protein sequence ID" value="JAC40736.1"/>
    <property type="molecule type" value="Transcribed_RNA"/>
</dbReference>
<dbReference type="EMBL" id="GAKP01018215">
    <property type="protein sequence ID" value="JAC40737.1"/>
    <property type="molecule type" value="Transcribed_RNA"/>
</dbReference>
<dbReference type="InterPro" id="IPR036928">
    <property type="entry name" value="AS_sf"/>
</dbReference>
<name>A0A034VF77_BACDO</name>
<keyword evidence="3" id="KW-0378">Hydrolase</keyword>
<feature type="active site" description="Charge relay system" evidence="1">
    <location>
        <position position="125"/>
    </location>
</feature>
<dbReference type="InterPro" id="IPR023631">
    <property type="entry name" value="Amidase_dom"/>
</dbReference>
<sequence length="527" mass="58048">MLFVVRFFFALGNTLCFIVNTLVNLLLPRKLPDYPPIQDALLLKSVGELVVELRQKKITAQQLVQTYIARIQAVNGSLNAVLDDRFEQALKEAEHADSLIAKANDEQLVALFGRYPLLGIPFTVKESAGVKGLSFVVGNIYRKNLKCERDNDIVQRLRSAGCIPLLVSANPELCMSYETNSKMYGKCRNPYDLNRVSGGSSGGEGALNGAGASVFGFGSDIGGSIRLPSMFCGVFGHKPTGGLVSIKGSFPYSDDPTFAQYLASGPITRFAKDLPILMQVMAGEDAKKLKFDEPVQLKNIKIYYAYGFEGFAAFMHQPTDFDIRLAITRAVKCFQKGGLTTEQIKLEKFVHAREIGLSALAELKGLPSITNEAKPAISKLIWELILSLFGQSVHNRDAIIMEWIRTKKIYLNDEEAAEFRTERETVKKELVKMLGDNGVLILPTFPTSAFCFHTSTLNLVGVDLMLMFNILGFPATHVPMGLDHRGLPIGFQVVAAPYQDKLCLQIAAELEGAFGGWVPPLQHNIKT</sequence>
<reference evidence="3" key="1">
    <citation type="journal article" date="2014" name="BMC Genomics">
        <title>Characterizing the developmental transcriptome of the oriental fruit fly, Bactrocera dorsalis (Diptera: Tephritidae) through comparative genomic analysis with Drosophila melanogaster utilizing modENCODE datasets.</title>
        <authorList>
            <person name="Geib S.M."/>
            <person name="Calla B."/>
            <person name="Hall B."/>
            <person name="Hou S."/>
            <person name="Manoukis N.C."/>
        </authorList>
    </citation>
    <scope>NUCLEOTIDE SEQUENCE</scope>
    <source>
        <strain evidence="3">Punador</strain>
    </source>
</reference>
<dbReference type="EMBL" id="GAKP01018214">
    <property type="protein sequence ID" value="JAC40738.1"/>
    <property type="molecule type" value="Transcribed_RNA"/>
</dbReference>
<dbReference type="GO" id="GO:0012505">
    <property type="term" value="C:endomembrane system"/>
    <property type="evidence" value="ECO:0007669"/>
    <property type="project" value="TreeGrafter"/>
</dbReference>
<dbReference type="Pfam" id="PF01425">
    <property type="entry name" value="Amidase"/>
    <property type="match status" value="1"/>
</dbReference>
<dbReference type="InterPro" id="IPR052739">
    <property type="entry name" value="FAAH2"/>
</dbReference>
<evidence type="ECO:0000256" key="1">
    <source>
        <dbReference type="PIRSR" id="PIRSR001221-1"/>
    </source>
</evidence>
<evidence type="ECO:0000313" key="3">
    <source>
        <dbReference type="EMBL" id="JAC40737.1"/>
    </source>
</evidence>
<feature type="active site" description="Charge relay system" evidence="1">
    <location>
        <position position="200"/>
    </location>
</feature>
<dbReference type="SUPFAM" id="SSF75304">
    <property type="entry name" value="Amidase signature (AS) enzymes"/>
    <property type="match status" value="1"/>
</dbReference>
<dbReference type="GO" id="GO:0016787">
    <property type="term" value="F:hydrolase activity"/>
    <property type="evidence" value="ECO:0007669"/>
    <property type="project" value="UniProtKB-KW"/>
</dbReference>
<dbReference type="OrthoDB" id="6428749at2759"/>
<dbReference type="AlphaFoldDB" id="A0A034VF77"/>
<feature type="domain" description="Amidase" evidence="2">
    <location>
        <begin position="63"/>
        <end position="504"/>
    </location>
</feature>